<comment type="caution">
    <text evidence="2">The sequence shown here is derived from an EMBL/GenBank/DDBJ whole genome shotgun (WGS) entry which is preliminary data.</text>
</comment>
<proteinExistence type="predicted"/>
<reference evidence="2 3" key="1">
    <citation type="submission" date="2019-12" db="EMBL/GenBank/DDBJ databases">
        <title>Auraticoccus cholistani sp. nov., an actinomycete isolated from soil of Cholistan desert.</title>
        <authorList>
            <person name="Cheema M.T."/>
        </authorList>
    </citation>
    <scope>NUCLEOTIDE SEQUENCE [LARGE SCALE GENOMIC DNA]</scope>
    <source>
        <strain evidence="2 3">F435</strain>
    </source>
</reference>
<sequence>MPAADPWIRPEPGGAPRWGHREGLSVGLPPLLGPRGLLRVYAPYLGHEPERMVNYVAVEPRPRRRWRRGFSELERSRLDDDQGLRLWTGEDGPDPGTVAEVDGVATLTVLVHCERFANGAEVDVRVRFRADRPHEVELAAAARPGSAPLASCVLTATMGNYARLRTLRLADGPVGAGQLWPRHRGRRFTRRARFGLDRLPRDADGCAVVAVTGDEPDPAAAVYAPGVAAHWHWHGLPAEQAWVVPDPHPRLVAAVNGRVTYWASDAPIPGGVAFENVEVVEPYRPLRPLRFRVEPR</sequence>
<dbReference type="EMBL" id="WPCU01000005">
    <property type="protein sequence ID" value="MVA76219.1"/>
    <property type="molecule type" value="Genomic_DNA"/>
</dbReference>
<dbReference type="Proteomes" id="UP000435304">
    <property type="component" value="Unassembled WGS sequence"/>
</dbReference>
<accession>A0A6A9V0T8</accession>
<dbReference type="RefSeq" id="WP_197429927.1">
    <property type="nucleotide sequence ID" value="NZ_WPCU01000005.1"/>
</dbReference>
<protein>
    <submittedName>
        <fullName evidence="2">Uncharacterized protein</fullName>
    </submittedName>
</protein>
<gene>
    <name evidence="2" type="ORF">GC722_09305</name>
</gene>
<evidence type="ECO:0000313" key="3">
    <source>
        <dbReference type="Proteomes" id="UP000435304"/>
    </source>
</evidence>
<dbReference type="AlphaFoldDB" id="A0A6A9V0T8"/>
<name>A0A6A9V0T8_9ACTN</name>
<evidence type="ECO:0000313" key="2">
    <source>
        <dbReference type="EMBL" id="MVA76219.1"/>
    </source>
</evidence>
<organism evidence="2 3">
    <name type="scientific">Auraticoccus cholistanensis</name>
    <dbReference type="NCBI Taxonomy" id="2656650"/>
    <lineage>
        <taxon>Bacteria</taxon>
        <taxon>Bacillati</taxon>
        <taxon>Actinomycetota</taxon>
        <taxon>Actinomycetes</taxon>
        <taxon>Propionibacteriales</taxon>
        <taxon>Propionibacteriaceae</taxon>
        <taxon>Auraticoccus</taxon>
    </lineage>
</organism>
<keyword evidence="3" id="KW-1185">Reference proteome</keyword>
<feature type="region of interest" description="Disordered" evidence="1">
    <location>
        <begin position="1"/>
        <end position="21"/>
    </location>
</feature>
<evidence type="ECO:0000256" key="1">
    <source>
        <dbReference type="SAM" id="MobiDB-lite"/>
    </source>
</evidence>